<evidence type="ECO:0000256" key="2">
    <source>
        <dbReference type="ARBA" id="ARBA00022485"/>
    </source>
</evidence>
<dbReference type="Gene3D" id="1.10.340.30">
    <property type="entry name" value="Hypothetical protein, domain 2"/>
    <property type="match status" value="1"/>
</dbReference>
<reference evidence="12" key="2">
    <citation type="journal article" date="2021" name="PeerJ">
        <title>Extensive microbial diversity within the chicken gut microbiome revealed by metagenomics and culture.</title>
        <authorList>
            <person name="Gilroy R."/>
            <person name="Ravi A."/>
            <person name="Getino M."/>
            <person name="Pursley I."/>
            <person name="Horton D.L."/>
            <person name="Alikhan N.F."/>
            <person name="Baker D."/>
            <person name="Gharbi K."/>
            <person name="Hall N."/>
            <person name="Watson M."/>
            <person name="Adriaenssens E.M."/>
            <person name="Foster-Nyarko E."/>
            <person name="Jarju S."/>
            <person name="Secka A."/>
            <person name="Antonio M."/>
            <person name="Oren A."/>
            <person name="Chaudhuri R.R."/>
            <person name="La Ragione R."/>
            <person name="Hildebrand F."/>
            <person name="Pallen M.J."/>
        </authorList>
    </citation>
    <scope>NUCLEOTIDE SEQUENCE</scope>
    <source>
        <strain evidence="12">CHK191-8634</strain>
    </source>
</reference>
<accession>A0A9D1IVR0</accession>
<keyword evidence="8 10" id="KW-0234">DNA repair</keyword>
<evidence type="ECO:0000313" key="13">
    <source>
        <dbReference type="Proteomes" id="UP000824073"/>
    </source>
</evidence>
<feature type="binding site" evidence="10">
    <location>
        <position position="187"/>
    </location>
    <ligand>
        <name>[4Fe-4S] cluster</name>
        <dbReference type="ChEBI" id="CHEBI:49883"/>
    </ligand>
</feature>
<evidence type="ECO:0000256" key="7">
    <source>
        <dbReference type="ARBA" id="ARBA00023014"/>
    </source>
</evidence>
<dbReference type="PIRSF" id="PIRSF001435">
    <property type="entry name" value="Nth"/>
    <property type="match status" value="1"/>
</dbReference>
<feature type="binding site" evidence="10">
    <location>
        <position position="194"/>
    </location>
    <ligand>
        <name>[4Fe-4S] cluster</name>
        <dbReference type="ChEBI" id="CHEBI:49883"/>
    </ligand>
</feature>
<keyword evidence="12" id="KW-0255">Endonuclease</keyword>
<dbReference type="Gene3D" id="1.10.1670.10">
    <property type="entry name" value="Helix-hairpin-Helix base-excision DNA repair enzymes (C-terminal)"/>
    <property type="match status" value="1"/>
</dbReference>
<comment type="catalytic activity">
    <reaction evidence="10">
        <text>2'-deoxyribonucleotide-(2'-deoxyribose 5'-phosphate)-2'-deoxyribonucleotide-DNA = a 3'-end 2'-deoxyribonucleotide-(2,3-dehydro-2,3-deoxyribose 5'-phosphate)-DNA + a 5'-end 5'-phospho-2'-deoxyribonucleoside-DNA + H(+)</text>
        <dbReference type="Rhea" id="RHEA:66592"/>
        <dbReference type="Rhea" id="RHEA-COMP:13180"/>
        <dbReference type="Rhea" id="RHEA-COMP:16897"/>
        <dbReference type="Rhea" id="RHEA-COMP:17067"/>
        <dbReference type="ChEBI" id="CHEBI:15378"/>
        <dbReference type="ChEBI" id="CHEBI:136412"/>
        <dbReference type="ChEBI" id="CHEBI:157695"/>
        <dbReference type="ChEBI" id="CHEBI:167181"/>
        <dbReference type="EC" id="4.2.99.18"/>
    </reaction>
</comment>
<keyword evidence="10" id="KW-0456">Lyase</keyword>
<dbReference type="CDD" id="cd00056">
    <property type="entry name" value="ENDO3c"/>
    <property type="match status" value="1"/>
</dbReference>
<feature type="domain" description="HhH-GPD" evidence="11">
    <location>
        <begin position="38"/>
        <end position="185"/>
    </location>
</feature>
<keyword evidence="3 10" id="KW-0479">Metal-binding</keyword>
<dbReference type="InterPro" id="IPR004036">
    <property type="entry name" value="Endonuclease-III-like_CS2"/>
</dbReference>
<dbReference type="Pfam" id="PF00633">
    <property type="entry name" value="HHH"/>
    <property type="match status" value="1"/>
</dbReference>
<dbReference type="SMART" id="SM00525">
    <property type="entry name" value="FES"/>
    <property type="match status" value="1"/>
</dbReference>
<feature type="binding site" evidence="10">
    <location>
        <position position="197"/>
    </location>
    <ligand>
        <name>[4Fe-4S] cluster</name>
        <dbReference type="ChEBI" id="CHEBI:49883"/>
    </ligand>
</feature>
<evidence type="ECO:0000256" key="6">
    <source>
        <dbReference type="ARBA" id="ARBA00023004"/>
    </source>
</evidence>
<proteinExistence type="inferred from homology"/>
<protein>
    <recommendedName>
        <fullName evidence="10">Endonuclease III</fullName>
        <ecNumber evidence="10">4.2.99.18</ecNumber>
    </recommendedName>
    <alternativeName>
        <fullName evidence="10">DNA-(apurinic or apyrimidinic site) lyase</fullName>
    </alternativeName>
</protein>
<dbReference type="GO" id="GO:0051539">
    <property type="term" value="F:4 iron, 4 sulfur cluster binding"/>
    <property type="evidence" value="ECO:0007669"/>
    <property type="project" value="UniProtKB-UniRule"/>
</dbReference>
<dbReference type="InterPro" id="IPR003651">
    <property type="entry name" value="Endonuclease3_FeS-loop_motif"/>
</dbReference>
<dbReference type="Proteomes" id="UP000824073">
    <property type="component" value="Unassembled WGS sequence"/>
</dbReference>
<dbReference type="EMBL" id="DVMR01000042">
    <property type="protein sequence ID" value="HIU43636.1"/>
    <property type="molecule type" value="Genomic_DNA"/>
</dbReference>
<evidence type="ECO:0000256" key="9">
    <source>
        <dbReference type="ARBA" id="ARBA00023295"/>
    </source>
</evidence>
<evidence type="ECO:0000256" key="5">
    <source>
        <dbReference type="ARBA" id="ARBA00022801"/>
    </source>
</evidence>
<evidence type="ECO:0000259" key="11">
    <source>
        <dbReference type="SMART" id="SM00478"/>
    </source>
</evidence>
<dbReference type="InterPro" id="IPR004035">
    <property type="entry name" value="Endouclease-III_FeS-bd_BS"/>
</dbReference>
<feature type="binding site" evidence="10">
    <location>
        <position position="203"/>
    </location>
    <ligand>
        <name>[4Fe-4S] cluster</name>
        <dbReference type="ChEBI" id="CHEBI:49883"/>
    </ligand>
</feature>
<dbReference type="FunFam" id="1.10.340.30:FF:000001">
    <property type="entry name" value="Endonuclease III"/>
    <property type="match status" value="1"/>
</dbReference>
<sequence length="207" mass="23022">MRKKEKAALVVERLRAIYPDSCSLVAVKDYELLFATRLSAQCTDARVNQVTEVLFSKYPTLEALAAADLDDICEIVRPCGLYKTKGKDIKEGAMMLLSRFGGRVPDTMDELLSLPGIGRKTANLILSDIYGQPAIVADTHCIRIAGRLGLTKETDPYKVEMDLKKIVEPQEQASLCHRFVHFGRDICRARSPRCTECPLSDLCAVTK</sequence>
<dbReference type="GO" id="GO:0006285">
    <property type="term" value="P:base-excision repair, AP site formation"/>
    <property type="evidence" value="ECO:0007669"/>
    <property type="project" value="TreeGrafter"/>
</dbReference>
<dbReference type="GO" id="GO:0019104">
    <property type="term" value="F:DNA N-glycosylase activity"/>
    <property type="evidence" value="ECO:0007669"/>
    <property type="project" value="UniProtKB-UniRule"/>
</dbReference>
<comment type="function">
    <text evidence="10">DNA repair enzyme that has both DNA N-glycosylase activity and AP-lyase activity. The DNA N-glycosylase activity releases various damaged pyrimidines from DNA by cleaving the N-glycosidic bond, leaving an AP (apurinic/apyrimidinic) site. The AP-lyase activity cleaves the phosphodiester bond 3' to the AP site by a beta-elimination, leaving a 3'-terminal unsaturated sugar and a product with a terminal 5'-phosphate.</text>
</comment>
<evidence type="ECO:0000256" key="1">
    <source>
        <dbReference type="ARBA" id="ARBA00008343"/>
    </source>
</evidence>
<dbReference type="PANTHER" id="PTHR10359:SF18">
    <property type="entry name" value="ENDONUCLEASE III"/>
    <property type="match status" value="1"/>
</dbReference>
<dbReference type="GO" id="GO:0046872">
    <property type="term" value="F:metal ion binding"/>
    <property type="evidence" value="ECO:0007669"/>
    <property type="project" value="UniProtKB-KW"/>
</dbReference>
<evidence type="ECO:0000256" key="3">
    <source>
        <dbReference type="ARBA" id="ARBA00022723"/>
    </source>
</evidence>
<keyword evidence="6 10" id="KW-0408">Iron</keyword>
<keyword evidence="2 10" id="KW-0004">4Fe-4S</keyword>
<dbReference type="PROSITE" id="PS00764">
    <property type="entry name" value="ENDONUCLEASE_III_1"/>
    <property type="match status" value="1"/>
</dbReference>
<comment type="cofactor">
    <cofactor evidence="10">
        <name>[4Fe-4S] cluster</name>
        <dbReference type="ChEBI" id="CHEBI:49883"/>
    </cofactor>
    <text evidence="10">Binds 1 [4Fe-4S] cluster.</text>
</comment>
<keyword evidence="9 10" id="KW-0326">Glycosidase</keyword>
<dbReference type="Pfam" id="PF00730">
    <property type="entry name" value="HhH-GPD"/>
    <property type="match status" value="1"/>
</dbReference>
<dbReference type="Pfam" id="PF10576">
    <property type="entry name" value="EndIII_4Fe-2S"/>
    <property type="match status" value="1"/>
</dbReference>
<dbReference type="SMART" id="SM00478">
    <property type="entry name" value="ENDO3c"/>
    <property type="match status" value="1"/>
</dbReference>
<dbReference type="InterPro" id="IPR023170">
    <property type="entry name" value="HhH_base_excis_C"/>
</dbReference>
<dbReference type="PANTHER" id="PTHR10359">
    <property type="entry name" value="A/G-SPECIFIC ADENINE GLYCOSYLASE/ENDONUCLEASE III"/>
    <property type="match status" value="1"/>
</dbReference>
<dbReference type="GO" id="GO:0003677">
    <property type="term" value="F:DNA binding"/>
    <property type="evidence" value="ECO:0007669"/>
    <property type="project" value="UniProtKB-UniRule"/>
</dbReference>
<keyword evidence="10" id="KW-0238">DNA-binding</keyword>
<evidence type="ECO:0000256" key="8">
    <source>
        <dbReference type="ARBA" id="ARBA00023204"/>
    </source>
</evidence>
<dbReference type="InterPro" id="IPR011257">
    <property type="entry name" value="DNA_glycosylase"/>
</dbReference>
<dbReference type="SUPFAM" id="SSF48150">
    <property type="entry name" value="DNA-glycosylase"/>
    <property type="match status" value="1"/>
</dbReference>
<organism evidence="12 13">
    <name type="scientific">Candidatus Ventrousia excrementavium</name>
    <dbReference type="NCBI Taxonomy" id="2840961"/>
    <lineage>
        <taxon>Bacteria</taxon>
        <taxon>Bacillati</taxon>
        <taxon>Bacillota</taxon>
        <taxon>Clostridia</taxon>
        <taxon>Eubacteriales</taxon>
        <taxon>Clostridiaceae</taxon>
        <taxon>Clostridiaceae incertae sedis</taxon>
        <taxon>Candidatus Ventrousia</taxon>
    </lineage>
</organism>
<name>A0A9D1IVR0_9CLOT</name>
<dbReference type="EC" id="4.2.99.18" evidence="10"/>
<dbReference type="InterPro" id="IPR000445">
    <property type="entry name" value="HhH_motif"/>
</dbReference>
<dbReference type="PROSITE" id="PS01155">
    <property type="entry name" value="ENDONUCLEASE_III_2"/>
    <property type="match status" value="1"/>
</dbReference>
<keyword evidence="12" id="KW-0540">Nuclease</keyword>
<dbReference type="GO" id="GO:0140078">
    <property type="term" value="F:class I DNA-(apurinic or apyrimidinic site) endonuclease activity"/>
    <property type="evidence" value="ECO:0007669"/>
    <property type="project" value="UniProtKB-EC"/>
</dbReference>
<comment type="similarity">
    <text evidence="1 10">Belongs to the Nth/MutY family.</text>
</comment>
<dbReference type="InterPro" id="IPR003265">
    <property type="entry name" value="HhH-GPD_domain"/>
</dbReference>
<dbReference type="InterPro" id="IPR005759">
    <property type="entry name" value="Nth"/>
</dbReference>
<dbReference type="HAMAP" id="MF_00942">
    <property type="entry name" value="Nth"/>
    <property type="match status" value="1"/>
</dbReference>
<keyword evidence="7 10" id="KW-0411">Iron-sulfur</keyword>
<evidence type="ECO:0000313" key="12">
    <source>
        <dbReference type="EMBL" id="HIU43636.1"/>
    </source>
</evidence>
<gene>
    <name evidence="10" type="primary">nth</name>
    <name evidence="12" type="ORF">IAB67_04980</name>
</gene>
<evidence type="ECO:0000256" key="4">
    <source>
        <dbReference type="ARBA" id="ARBA00022763"/>
    </source>
</evidence>
<dbReference type="AlphaFoldDB" id="A0A9D1IVR0"/>
<evidence type="ECO:0000256" key="10">
    <source>
        <dbReference type="HAMAP-Rule" id="MF_00942"/>
    </source>
</evidence>
<keyword evidence="5 10" id="KW-0378">Hydrolase</keyword>
<reference evidence="12" key="1">
    <citation type="submission" date="2020-10" db="EMBL/GenBank/DDBJ databases">
        <authorList>
            <person name="Gilroy R."/>
        </authorList>
    </citation>
    <scope>NUCLEOTIDE SEQUENCE</scope>
    <source>
        <strain evidence="12">CHK191-8634</strain>
    </source>
</reference>
<comment type="caution">
    <text evidence="12">The sequence shown here is derived from an EMBL/GenBank/DDBJ whole genome shotgun (WGS) entry which is preliminary data.</text>
</comment>
<keyword evidence="4 10" id="KW-0227">DNA damage</keyword>